<dbReference type="InterPro" id="IPR051401">
    <property type="entry name" value="GtrA_CellWall_Glycosyl"/>
</dbReference>
<evidence type="ECO:0000256" key="5">
    <source>
        <dbReference type="ARBA" id="ARBA00023136"/>
    </source>
</evidence>
<reference evidence="8 9" key="1">
    <citation type="submission" date="2016-11" db="EMBL/GenBank/DDBJ databases">
        <authorList>
            <person name="Jaros S."/>
            <person name="Januszkiewicz K."/>
            <person name="Wedrychowicz H."/>
        </authorList>
    </citation>
    <scope>NUCLEOTIDE SEQUENCE [LARGE SCALE GENOMIC DNA]</scope>
    <source>
        <strain evidence="8 9">DSM 15930</strain>
    </source>
</reference>
<dbReference type="Proteomes" id="UP000184038">
    <property type="component" value="Unassembled WGS sequence"/>
</dbReference>
<dbReference type="Pfam" id="PF04138">
    <property type="entry name" value="GtrA_DPMS_TM"/>
    <property type="match status" value="1"/>
</dbReference>
<dbReference type="RefSeq" id="WP_084139205.1">
    <property type="nucleotide sequence ID" value="NZ_FRCP01000011.1"/>
</dbReference>
<feature type="transmembrane region" description="Helical" evidence="6">
    <location>
        <begin position="62"/>
        <end position="82"/>
    </location>
</feature>
<evidence type="ECO:0000313" key="8">
    <source>
        <dbReference type="EMBL" id="SHM50754.1"/>
    </source>
</evidence>
<dbReference type="AlphaFoldDB" id="A0A1M7JCM6"/>
<feature type="transmembrane region" description="Helical" evidence="6">
    <location>
        <begin position="136"/>
        <end position="155"/>
    </location>
</feature>
<evidence type="ECO:0000259" key="7">
    <source>
        <dbReference type="Pfam" id="PF04138"/>
    </source>
</evidence>
<evidence type="ECO:0000313" key="9">
    <source>
        <dbReference type="Proteomes" id="UP000184038"/>
    </source>
</evidence>
<dbReference type="PANTHER" id="PTHR38459:SF5">
    <property type="entry name" value="CELL WALL TEICHOIC ACID GLYCOSYLATION PROTEIN GTCA"/>
    <property type="match status" value="1"/>
</dbReference>
<keyword evidence="5 6" id="KW-0472">Membrane</keyword>
<feature type="transmembrane region" description="Helical" evidence="6">
    <location>
        <begin position="110"/>
        <end position="130"/>
    </location>
</feature>
<evidence type="ECO:0000256" key="4">
    <source>
        <dbReference type="ARBA" id="ARBA00022989"/>
    </source>
</evidence>
<dbReference type="STRING" id="1120996.SAMN02746066_02191"/>
<sequence length="161" mass="18782">MKYSQEMNVTNEMKEKRILIDKIRRFWEILNQKETISYIIVGTLTTGVNLTAYYWLCNICGVANLIANAFAWVVAMLFAYFANAKYVFKPTKKELIGEILQIGRFFTARFISFLVEEAAMFVCVDLLFVNNMLMKAIMNVVVVIINYFFSKYVVFNEQLTK</sequence>
<dbReference type="OrthoDB" id="361483at2"/>
<keyword evidence="3 6" id="KW-0812">Transmembrane</keyword>
<organism evidence="8 9">
    <name type="scientific">Anaerosporobacter mobilis DSM 15930</name>
    <dbReference type="NCBI Taxonomy" id="1120996"/>
    <lineage>
        <taxon>Bacteria</taxon>
        <taxon>Bacillati</taxon>
        <taxon>Bacillota</taxon>
        <taxon>Clostridia</taxon>
        <taxon>Lachnospirales</taxon>
        <taxon>Lachnospiraceae</taxon>
        <taxon>Anaerosporobacter</taxon>
    </lineage>
</organism>
<dbReference type="InterPro" id="IPR007267">
    <property type="entry name" value="GtrA_DPMS_TM"/>
</dbReference>
<comment type="similarity">
    <text evidence="2">Belongs to the GtrA family.</text>
</comment>
<evidence type="ECO:0000256" key="1">
    <source>
        <dbReference type="ARBA" id="ARBA00004141"/>
    </source>
</evidence>
<proteinExistence type="inferred from homology"/>
<gene>
    <name evidence="8" type="ORF">SAMN02746066_02191</name>
</gene>
<evidence type="ECO:0000256" key="3">
    <source>
        <dbReference type="ARBA" id="ARBA00022692"/>
    </source>
</evidence>
<evidence type="ECO:0000256" key="6">
    <source>
        <dbReference type="SAM" id="Phobius"/>
    </source>
</evidence>
<dbReference type="EMBL" id="FRCP01000011">
    <property type="protein sequence ID" value="SHM50754.1"/>
    <property type="molecule type" value="Genomic_DNA"/>
</dbReference>
<name>A0A1M7JCM6_9FIRM</name>
<accession>A0A1M7JCM6</accession>
<dbReference type="GO" id="GO:0000271">
    <property type="term" value="P:polysaccharide biosynthetic process"/>
    <property type="evidence" value="ECO:0007669"/>
    <property type="project" value="InterPro"/>
</dbReference>
<keyword evidence="9" id="KW-1185">Reference proteome</keyword>
<protein>
    <submittedName>
        <fullName evidence="8">Putative flippase GtrA (Transmembrane translocase of bactoprenol-linked glucose)</fullName>
    </submittedName>
</protein>
<feature type="transmembrane region" description="Helical" evidence="6">
    <location>
        <begin position="35"/>
        <end position="56"/>
    </location>
</feature>
<keyword evidence="4 6" id="KW-1133">Transmembrane helix</keyword>
<dbReference type="GO" id="GO:0005886">
    <property type="term" value="C:plasma membrane"/>
    <property type="evidence" value="ECO:0007669"/>
    <property type="project" value="TreeGrafter"/>
</dbReference>
<evidence type="ECO:0000256" key="2">
    <source>
        <dbReference type="ARBA" id="ARBA00009399"/>
    </source>
</evidence>
<comment type="subcellular location">
    <subcellularLocation>
        <location evidence="1">Membrane</location>
        <topology evidence="1">Multi-pass membrane protein</topology>
    </subcellularLocation>
</comment>
<dbReference type="PANTHER" id="PTHR38459">
    <property type="entry name" value="PROPHAGE BACTOPRENOL-LINKED GLUCOSE TRANSLOCASE HOMOLOG"/>
    <property type="match status" value="1"/>
</dbReference>
<feature type="domain" description="GtrA/DPMS transmembrane" evidence="7">
    <location>
        <begin position="38"/>
        <end position="155"/>
    </location>
</feature>